<dbReference type="Proteomes" id="UP000217153">
    <property type="component" value="Chromosome"/>
</dbReference>
<reference evidence="2" key="1">
    <citation type="submission" date="2016-10" db="EMBL/GenBank/DDBJ databases">
        <title>High microdiversification within the ubiquitous acI lineage of Actinobacteria.</title>
        <authorList>
            <person name="Neuenschwander S.M."/>
            <person name="Salcher M."/>
            <person name="Ghai R."/>
            <person name="Pernthaler J."/>
        </authorList>
    </citation>
    <scope>NUCLEOTIDE SEQUENCE [LARGE SCALE GENOMIC DNA]</scope>
</reference>
<sequence>MRQIACGDCVVSVLLDIKPAAGKKAELSNADKAAINNLSSVGLVPPLRFVPNPPNQKQVKKIG</sequence>
<protein>
    <submittedName>
        <fullName evidence="1">Uncharacterized protein</fullName>
    </submittedName>
</protein>
<name>A0A249JXI0_9ACTN</name>
<keyword evidence="2" id="KW-1185">Reference proteome</keyword>
<evidence type="ECO:0000313" key="2">
    <source>
        <dbReference type="Proteomes" id="UP000217153"/>
    </source>
</evidence>
<accession>A0A249JXI0</accession>
<dbReference type="KEGG" id="abam:B1s21122_02550"/>
<dbReference type="OrthoDB" id="4774211at2"/>
<gene>
    <name evidence="1" type="ORF">B1s21122_02550</name>
</gene>
<organism evidence="1 2">
    <name type="scientific">Candidatus Nanopelagicus limnae</name>
    <dbReference type="NCBI Taxonomy" id="1884634"/>
    <lineage>
        <taxon>Bacteria</taxon>
        <taxon>Bacillati</taxon>
        <taxon>Actinomycetota</taxon>
        <taxon>Actinomycetes</taxon>
        <taxon>Candidatus Nanopelagicales</taxon>
        <taxon>Candidatus Nanopelagicaceae</taxon>
        <taxon>Candidatus Nanopelagicus</taxon>
    </lineage>
</organism>
<dbReference type="EMBL" id="CP016768">
    <property type="protein sequence ID" value="ASY09231.1"/>
    <property type="molecule type" value="Genomic_DNA"/>
</dbReference>
<evidence type="ECO:0000313" key="1">
    <source>
        <dbReference type="EMBL" id="ASY09231.1"/>
    </source>
</evidence>
<dbReference type="AlphaFoldDB" id="A0A249JXI0"/>
<proteinExistence type="predicted"/>